<name>A0A426XU80_ENSVE</name>
<protein>
    <submittedName>
        <fullName evidence="1">Uncharacterized protein</fullName>
    </submittedName>
</protein>
<dbReference type="AlphaFoldDB" id="A0A426XU80"/>
<reference evidence="1 2" key="1">
    <citation type="journal article" date="2014" name="Agronomy (Basel)">
        <title>A Draft Genome Sequence for Ensete ventricosum, the Drought-Tolerant Tree Against Hunger.</title>
        <authorList>
            <person name="Harrison J."/>
            <person name="Moore K.A."/>
            <person name="Paszkiewicz K."/>
            <person name="Jones T."/>
            <person name="Grant M."/>
            <person name="Ambacheew D."/>
            <person name="Muzemil S."/>
            <person name="Studholme D.J."/>
        </authorList>
    </citation>
    <scope>NUCLEOTIDE SEQUENCE [LARGE SCALE GENOMIC DNA]</scope>
</reference>
<proteinExistence type="predicted"/>
<accession>A0A426XU80</accession>
<evidence type="ECO:0000313" key="2">
    <source>
        <dbReference type="Proteomes" id="UP000287651"/>
    </source>
</evidence>
<gene>
    <name evidence="1" type="ORF">B296_00052617</name>
</gene>
<sequence length="133" mass="14934">MNNPWNDMIPHLPLQELMSLSSVQGKLRAFATCFLFYVNSLNMAWILHQVPPKLLRSSICIELMVALMPTIPWVNPLLSSISTSTLSVPSYDVVIVAPPLDIVMHPPMHYFIQDHATTHHCSLGPLSFIEILS</sequence>
<dbReference type="Proteomes" id="UP000287651">
    <property type="component" value="Unassembled WGS sequence"/>
</dbReference>
<dbReference type="EMBL" id="AMZH03017415">
    <property type="protein sequence ID" value="RRT43030.1"/>
    <property type="molecule type" value="Genomic_DNA"/>
</dbReference>
<evidence type="ECO:0000313" key="1">
    <source>
        <dbReference type="EMBL" id="RRT43030.1"/>
    </source>
</evidence>
<organism evidence="1 2">
    <name type="scientific">Ensete ventricosum</name>
    <name type="common">Abyssinian banana</name>
    <name type="synonym">Musa ensete</name>
    <dbReference type="NCBI Taxonomy" id="4639"/>
    <lineage>
        <taxon>Eukaryota</taxon>
        <taxon>Viridiplantae</taxon>
        <taxon>Streptophyta</taxon>
        <taxon>Embryophyta</taxon>
        <taxon>Tracheophyta</taxon>
        <taxon>Spermatophyta</taxon>
        <taxon>Magnoliopsida</taxon>
        <taxon>Liliopsida</taxon>
        <taxon>Zingiberales</taxon>
        <taxon>Musaceae</taxon>
        <taxon>Ensete</taxon>
    </lineage>
</organism>
<comment type="caution">
    <text evidence="1">The sequence shown here is derived from an EMBL/GenBank/DDBJ whole genome shotgun (WGS) entry which is preliminary data.</text>
</comment>